<dbReference type="InterPro" id="IPR045701">
    <property type="entry name" value="DUF6059"/>
</dbReference>
<proteinExistence type="predicted"/>
<dbReference type="Pfam" id="PF19534">
    <property type="entry name" value="DUF6059"/>
    <property type="match status" value="1"/>
</dbReference>
<keyword evidence="2" id="KW-1185">Reference proteome</keyword>
<dbReference type="Proteomes" id="UP000749040">
    <property type="component" value="Unassembled WGS sequence"/>
</dbReference>
<gene>
    <name evidence="1" type="ORF">ITX44_18270</name>
</gene>
<evidence type="ECO:0000313" key="1">
    <source>
        <dbReference type="EMBL" id="MBM9506463.1"/>
    </source>
</evidence>
<name>A0ABS2TSZ8_9ACTN</name>
<dbReference type="EMBL" id="JADKYB010000009">
    <property type="protein sequence ID" value="MBM9506463.1"/>
    <property type="molecule type" value="Genomic_DNA"/>
</dbReference>
<organism evidence="1 2">
    <name type="scientific">Actinacidiphila acididurans</name>
    <dbReference type="NCBI Taxonomy" id="2784346"/>
    <lineage>
        <taxon>Bacteria</taxon>
        <taxon>Bacillati</taxon>
        <taxon>Actinomycetota</taxon>
        <taxon>Actinomycetes</taxon>
        <taxon>Kitasatosporales</taxon>
        <taxon>Streptomycetaceae</taxon>
        <taxon>Actinacidiphila</taxon>
    </lineage>
</organism>
<comment type="caution">
    <text evidence="1">The sequence shown here is derived from an EMBL/GenBank/DDBJ whole genome shotgun (WGS) entry which is preliminary data.</text>
</comment>
<accession>A0ABS2TSZ8</accession>
<evidence type="ECO:0000313" key="2">
    <source>
        <dbReference type="Proteomes" id="UP000749040"/>
    </source>
</evidence>
<protein>
    <submittedName>
        <fullName evidence="1">Uncharacterized protein</fullName>
    </submittedName>
</protein>
<sequence>MKQSFTRRVLFRIYDALRVFGTIYTGVEPESLAAAGGLPSPRLTGPSPAHPERLTPEIPLTALELALLRELNHR</sequence>
<dbReference type="RefSeq" id="WP_205358336.1">
    <property type="nucleotide sequence ID" value="NZ_JADKYB010000009.1"/>
</dbReference>
<reference evidence="1 2" key="1">
    <citation type="submission" date="2021-01" db="EMBL/GenBank/DDBJ databases">
        <title>Streptomyces acididurans sp. nov., isolated from a peat swamp forest soil.</title>
        <authorList>
            <person name="Chantavorakit T."/>
            <person name="Duangmal K."/>
        </authorList>
    </citation>
    <scope>NUCLEOTIDE SEQUENCE [LARGE SCALE GENOMIC DNA]</scope>
    <source>
        <strain evidence="1 2">KK5PA1</strain>
    </source>
</reference>